<keyword evidence="2" id="KW-1185">Reference proteome</keyword>
<sequence>MTATDTACRSDLWEFIQDYAIEIPAWWIRDGLNTETFPESKDEMPISKAEVAYFYDRGILRE</sequence>
<gene>
    <name evidence="1" type="ORF">C492_08495</name>
</gene>
<protein>
    <submittedName>
        <fullName evidence="1">Uncharacterized protein</fullName>
    </submittedName>
</protein>
<reference evidence="1 2" key="1">
    <citation type="journal article" date="2014" name="PLoS Genet.">
        <title>Phylogenetically driven sequencing of extremely halophilic archaea reveals strategies for static and dynamic osmo-response.</title>
        <authorList>
            <person name="Becker E.A."/>
            <person name="Seitzer P.M."/>
            <person name="Tritt A."/>
            <person name="Larsen D."/>
            <person name="Krusor M."/>
            <person name="Yao A.I."/>
            <person name="Wu D."/>
            <person name="Madern D."/>
            <person name="Eisen J.A."/>
            <person name="Darling A.E."/>
            <person name="Facciotti M.T."/>
        </authorList>
    </citation>
    <scope>NUCLEOTIDE SEQUENCE [LARGE SCALE GENOMIC DNA]</scope>
    <source>
        <strain evidence="1 2">DSM 18795</strain>
    </source>
</reference>
<dbReference type="EMBL" id="AOIA01000074">
    <property type="protein sequence ID" value="ELY62081.1"/>
    <property type="molecule type" value="Genomic_DNA"/>
</dbReference>
<dbReference type="Proteomes" id="UP000011531">
    <property type="component" value="Unassembled WGS sequence"/>
</dbReference>
<evidence type="ECO:0000313" key="2">
    <source>
        <dbReference type="Proteomes" id="UP000011531"/>
    </source>
</evidence>
<proteinExistence type="predicted"/>
<evidence type="ECO:0000313" key="1">
    <source>
        <dbReference type="EMBL" id="ELY62081.1"/>
    </source>
</evidence>
<comment type="caution">
    <text evidence="1">The sequence shown here is derived from an EMBL/GenBank/DDBJ whole genome shotgun (WGS) entry which is preliminary data.</text>
</comment>
<accession>L9XL21</accession>
<organism evidence="1 2">
    <name type="scientific">Natronococcus jeotgali DSM 18795</name>
    <dbReference type="NCBI Taxonomy" id="1227498"/>
    <lineage>
        <taxon>Archaea</taxon>
        <taxon>Methanobacteriati</taxon>
        <taxon>Methanobacteriota</taxon>
        <taxon>Stenosarchaea group</taxon>
        <taxon>Halobacteria</taxon>
        <taxon>Halobacteriales</taxon>
        <taxon>Natrialbaceae</taxon>
        <taxon>Natronococcus</taxon>
    </lineage>
</organism>
<name>L9XL21_9EURY</name>
<dbReference type="AlphaFoldDB" id="L9XL21"/>